<evidence type="ECO:0000313" key="4">
    <source>
        <dbReference type="Proteomes" id="UP000555103"/>
    </source>
</evidence>
<evidence type="ECO:0008006" key="5">
    <source>
        <dbReference type="Google" id="ProtNLM"/>
    </source>
</evidence>
<dbReference type="AlphaFoldDB" id="A0A840CLK4"/>
<dbReference type="Gene3D" id="2.40.50.500">
    <property type="entry name" value="NigD-like N-terminal OB domain"/>
    <property type="match status" value="1"/>
</dbReference>
<feature type="domain" description="NigD-like N-terminal OB" evidence="1">
    <location>
        <begin position="31"/>
        <end position="95"/>
    </location>
</feature>
<dbReference type="Pfam" id="PF17415">
    <property type="entry name" value="NigD_C"/>
    <property type="match status" value="1"/>
</dbReference>
<dbReference type="InterPro" id="IPR024299">
    <property type="entry name" value="NigD-like_OB_dom"/>
</dbReference>
<proteinExistence type="predicted"/>
<dbReference type="InterPro" id="IPR038143">
    <property type="entry name" value="NigD-like_C_dom_sf"/>
</dbReference>
<evidence type="ECO:0000259" key="2">
    <source>
        <dbReference type="Pfam" id="PF17415"/>
    </source>
</evidence>
<dbReference type="InterPro" id="IPR038179">
    <property type="entry name" value="NigD-like_N_sf"/>
</dbReference>
<reference evidence="3 4" key="1">
    <citation type="submission" date="2020-08" db="EMBL/GenBank/DDBJ databases">
        <title>Genomic Encyclopedia of Type Strains, Phase IV (KMG-IV): sequencing the most valuable type-strain genomes for metagenomic binning, comparative biology and taxonomic classification.</title>
        <authorList>
            <person name="Goeker M."/>
        </authorList>
    </citation>
    <scope>NUCLEOTIDE SEQUENCE [LARGE SCALE GENOMIC DNA]</scope>
    <source>
        <strain evidence="3 4">DSM 104969</strain>
    </source>
</reference>
<evidence type="ECO:0000259" key="1">
    <source>
        <dbReference type="Pfam" id="PF12667"/>
    </source>
</evidence>
<dbReference type="EMBL" id="JACIEP010000002">
    <property type="protein sequence ID" value="MBB4034928.1"/>
    <property type="molecule type" value="Genomic_DNA"/>
</dbReference>
<keyword evidence="4" id="KW-1185">Reference proteome</keyword>
<name>A0A840CLK4_9BACT</name>
<evidence type="ECO:0000313" key="3">
    <source>
        <dbReference type="EMBL" id="MBB4034928.1"/>
    </source>
</evidence>
<gene>
    <name evidence="3" type="ORF">GGR21_000815</name>
</gene>
<organism evidence="3 4">
    <name type="scientific">Dysgonomonas hofstadii</name>
    <dbReference type="NCBI Taxonomy" id="637886"/>
    <lineage>
        <taxon>Bacteria</taxon>
        <taxon>Pseudomonadati</taxon>
        <taxon>Bacteroidota</taxon>
        <taxon>Bacteroidia</taxon>
        <taxon>Bacteroidales</taxon>
        <taxon>Dysgonomonadaceae</taxon>
        <taxon>Dysgonomonas</taxon>
    </lineage>
</organism>
<dbReference type="Proteomes" id="UP000555103">
    <property type="component" value="Unassembled WGS sequence"/>
</dbReference>
<dbReference type="InterPro" id="IPR035376">
    <property type="entry name" value="NigD_C"/>
</dbReference>
<accession>A0A840CLK4</accession>
<comment type="caution">
    <text evidence="3">The sequence shown here is derived from an EMBL/GenBank/DDBJ whole genome shotgun (WGS) entry which is preliminary data.</text>
</comment>
<sequence length="238" mass="26342">MIVGIIGIAMAFQSCLDDDDNDWELRYPNALVTVKSDGGDSFFLQLDDNTTLLPTNVTSSPFGDKEVRALVNFSEVDKPSGEYDKAVYINWIDSILTKQIAPDLGSDNDDVYGTDPVEIVNDWVTIAEDGYLTLRFRTIYGNSGKPHYVNLLASTDPDTPYEVEFRHNAYGDIYGSEADGLVAFNLGSLPDTEGETVKLKLKWKSFSGEKSTEFDYCTRKATPGKSAVATERSVINMK</sequence>
<dbReference type="Gene3D" id="2.60.40.2370">
    <property type="entry name" value="NigD-like, C-terminal beta sandwich domain"/>
    <property type="match status" value="1"/>
</dbReference>
<protein>
    <recommendedName>
        <fullName evidence="5">NigD-like protein</fullName>
    </recommendedName>
</protein>
<dbReference type="Pfam" id="PF12667">
    <property type="entry name" value="NigD_N"/>
    <property type="match status" value="1"/>
</dbReference>
<feature type="domain" description="NigD-like C-terminal" evidence="2">
    <location>
        <begin position="100"/>
        <end position="216"/>
    </location>
</feature>